<dbReference type="Pfam" id="PF03466">
    <property type="entry name" value="LysR_substrate"/>
    <property type="match status" value="1"/>
</dbReference>
<dbReference type="Gene3D" id="3.40.190.290">
    <property type="match status" value="1"/>
</dbReference>
<evidence type="ECO:0000256" key="4">
    <source>
        <dbReference type="ARBA" id="ARBA00023163"/>
    </source>
</evidence>
<evidence type="ECO:0000256" key="3">
    <source>
        <dbReference type="ARBA" id="ARBA00023125"/>
    </source>
</evidence>
<dbReference type="InterPro" id="IPR050950">
    <property type="entry name" value="HTH-type_LysR_regulators"/>
</dbReference>
<accession>B9BL24</accession>
<proteinExistence type="inferred from homology"/>
<dbReference type="InterPro" id="IPR036388">
    <property type="entry name" value="WH-like_DNA-bd_sf"/>
</dbReference>
<dbReference type="GO" id="GO:0003700">
    <property type="term" value="F:DNA-binding transcription factor activity"/>
    <property type="evidence" value="ECO:0007669"/>
    <property type="project" value="InterPro"/>
</dbReference>
<dbReference type="InterPro" id="IPR005119">
    <property type="entry name" value="LysR_subst-bd"/>
</dbReference>
<evidence type="ECO:0000313" key="6">
    <source>
        <dbReference type="EMBL" id="EEE08641.1"/>
    </source>
</evidence>
<reference evidence="6 7" key="1">
    <citation type="journal article" date="2012" name="J. Bacteriol.">
        <title>Draft Genome Sequence Determination for Cystic Fibrosis and Chronic Granulomatous Disease Burkholderia multivorans Isolates.</title>
        <authorList>
            <person name="Varga J.J."/>
            <person name="Losada L."/>
            <person name="Zelazny A.M."/>
            <person name="Brinkac L."/>
            <person name="Harkins D."/>
            <person name="Radune D."/>
            <person name="Hostetler J."/>
            <person name="Sampaio E.P."/>
            <person name="Ronning C.M."/>
            <person name="Nierman W.C."/>
            <person name="Greenberg D.E."/>
            <person name="Holland S.M."/>
            <person name="Goldberg J.B."/>
        </authorList>
    </citation>
    <scope>NUCLEOTIDE SEQUENCE [LARGE SCALE GENOMIC DNA]</scope>
    <source>
        <strain evidence="6 7">CGD2</strain>
    </source>
</reference>
<dbReference type="Proteomes" id="UP000004535">
    <property type="component" value="Unassembled WGS sequence"/>
</dbReference>
<dbReference type="AlphaFoldDB" id="B9BL24"/>
<comment type="caution">
    <text evidence="6">The sequence shown here is derived from an EMBL/GenBank/DDBJ whole genome shotgun (WGS) entry which is preliminary data.</text>
</comment>
<gene>
    <name evidence="6" type="ORF">BURMUCGD2_5782</name>
</gene>
<protein>
    <submittedName>
        <fullName evidence="6">Transcriptional regulator, LysR family</fullName>
    </submittedName>
</protein>
<dbReference type="PANTHER" id="PTHR30419:SF30">
    <property type="entry name" value="LYSR FAMILY TRANSCRIPTIONAL REGULATOR"/>
    <property type="match status" value="1"/>
</dbReference>
<dbReference type="PANTHER" id="PTHR30419">
    <property type="entry name" value="HTH-TYPE TRANSCRIPTIONAL REGULATOR YBHD"/>
    <property type="match status" value="1"/>
</dbReference>
<keyword evidence="4" id="KW-0804">Transcription</keyword>
<keyword evidence="2" id="KW-0805">Transcription regulation</keyword>
<evidence type="ECO:0000259" key="5">
    <source>
        <dbReference type="PROSITE" id="PS50931"/>
    </source>
</evidence>
<evidence type="ECO:0000256" key="2">
    <source>
        <dbReference type="ARBA" id="ARBA00023015"/>
    </source>
</evidence>
<dbReference type="SUPFAM" id="SSF53850">
    <property type="entry name" value="Periplasmic binding protein-like II"/>
    <property type="match status" value="1"/>
</dbReference>
<dbReference type="GO" id="GO:0005829">
    <property type="term" value="C:cytosol"/>
    <property type="evidence" value="ECO:0007669"/>
    <property type="project" value="TreeGrafter"/>
</dbReference>
<dbReference type="GO" id="GO:0003677">
    <property type="term" value="F:DNA binding"/>
    <property type="evidence" value="ECO:0007669"/>
    <property type="project" value="UniProtKB-KW"/>
</dbReference>
<dbReference type="InterPro" id="IPR036390">
    <property type="entry name" value="WH_DNA-bd_sf"/>
</dbReference>
<dbReference type="SUPFAM" id="SSF46785">
    <property type="entry name" value="Winged helix' DNA-binding domain"/>
    <property type="match status" value="1"/>
</dbReference>
<dbReference type="Pfam" id="PF00126">
    <property type="entry name" value="HTH_1"/>
    <property type="match status" value="1"/>
</dbReference>
<dbReference type="PROSITE" id="PS50931">
    <property type="entry name" value="HTH_LYSR"/>
    <property type="match status" value="1"/>
</dbReference>
<dbReference type="Gene3D" id="1.10.10.10">
    <property type="entry name" value="Winged helix-like DNA-binding domain superfamily/Winged helix DNA-binding domain"/>
    <property type="match status" value="1"/>
</dbReference>
<dbReference type="EMBL" id="ACFC01000002">
    <property type="protein sequence ID" value="EEE08641.1"/>
    <property type="molecule type" value="Genomic_DNA"/>
</dbReference>
<evidence type="ECO:0000313" key="7">
    <source>
        <dbReference type="Proteomes" id="UP000004535"/>
    </source>
</evidence>
<organism evidence="6 7">
    <name type="scientific">Burkholderia multivorans CGD2</name>
    <dbReference type="NCBI Taxonomy" id="513052"/>
    <lineage>
        <taxon>Bacteria</taxon>
        <taxon>Pseudomonadati</taxon>
        <taxon>Pseudomonadota</taxon>
        <taxon>Betaproteobacteria</taxon>
        <taxon>Burkholderiales</taxon>
        <taxon>Burkholderiaceae</taxon>
        <taxon>Burkholderia</taxon>
        <taxon>Burkholderia cepacia complex</taxon>
    </lineage>
</organism>
<dbReference type="InterPro" id="IPR000847">
    <property type="entry name" value="LysR_HTH_N"/>
</dbReference>
<evidence type="ECO:0000256" key="1">
    <source>
        <dbReference type="ARBA" id="ARBA00009437"/>
    </source>
</evidence>
<name>B9BL24_9BURK</name>
<feature type="domain" description="HTH lysR-type" evidence="5">
    <location>
        <begin position="42"/>
        <end position="99"/>
    </location>
</feature>
<keyword evidence="3" id="KW-0238">DNA-binding</keyword>
<sequence length="358" mass="39886">MSLPIAGMTDRGAIVCSENPGEQPRFRYDDNLSLSGIGCRTMKLHQLQALVASAEAGSIRGAARTLGLSQAAVTRALRELEAAERLPLLVRAPEGIGFTEYGKALLTHAKLVLKQLEQAHDDLARMRGRVDGRLSIGVTPWLTLTFLAETVLRFRERMPDVRLELYEALMAVAQPLLRDGSMDFALGHVHPGSGAQEFAFEPMLRYETAVMVRAGHPRERARSIHDLLDDDWVLNSTADGQTALVDYLFTRHGARIDERRIVRAQSVSMLQTMLEQADMCTWCPTILAAVPSFGERMRALSLKETFEPRELGVVTRRSSTLSEAARCFIECLLHVIRRHARSARKEDLALFKTVSLLI</sequence>
<comment type="similarity">
    <text evidence="1">Belongs to the LysR transcriptional regulatory family.</text>
</comment>